<dbReference type="CDD" id="cd06779">
    <property type="entry name" value="cpPDZ_Deg_HtrA-like"/>
    <property type="match status" value="1"/>
</dbReference>
<evidence type="ECO:0000259" key="3">
    <source>
        <dbReference type="PROSITE" id="PS50106"/>
    </source>
</evidence>
<dbReference type="InterPro" id="IPR036034">
    <property type="entry name" value="PDZ_sf"/>
</dbReference>
<gene>
    <name evidence="4" type="ORF">Q5761_04030</name>
</gene>
<sequence>MTQPWMDPLSQWITRAVEAVSPSVVQIARQHRRGGRRLLDAVGSGLIWRSEPDRSLILTNAHVVGRATEVTVLLPSGRRLVGKVAGRDLLYDVAVVEVAAGSLPTVRTGDSRQLRPGQAVIAVGNPFGLGTTVTMGIVSAVDRSLPTPNGTPLDGLIQTDAPINPGNSGGPLALLDGRVVGLTTAKLEGDGLGFAVPIHLVEAIADQILQEGAVRHLWLGIQGYAEVIDDNWVRTFDLPADRGIVITRVVPASPADKAGLQVFDMIVAVQGEHVDTIGDVRKRLVGRRPGDQVEVTVLRGAELFRVPVRLEEMPARRPTRDN</sequence>
<dbReference type="InterPro" id="IPR001478">
    <property type="entry name" value="PDZ"/>
</dbReference>
<dbReference type="RefSeq" id="WP_135225189.1">
    <property type="nucleotide sequence ID" value="NZ_CP132508.1"/>
</dbReference>
<dbReference type="PRINTS" id="PR00834">
    <property type="entry name" value="PROTEASES2C"/>
</dbReference>
<dbReference type="EMBL" id="CP132508">
    <property type="protein sequence ID" value="WPD19829.1"/>
    <property type="molecule type" value="Genomic_DNA"/>
</dbReference>
<dbReference type="InterPro" id="IPR001940">
    <property type="entry name" value="Peptidase_S1C"/>
</dbReference>
<evidence type="ECO:0000256" key="1">
    <source>
        <dbReference type="ARBA" id="ARBA00022670"/>
    </source>
</evidence>
<dbReference type="SUPFAM" id="SSF50156">
    <property type="entry name" value="PDZ domain-like"/>
    <property type="match status" value="1"/>
</dbReference>
<accession>A0ABZ0QQP7</accession>
<dbReference type="SUPFAM" id="SSF50494">
    <property type="entry name" value="Trypsin-like serine proteases"/>
    <property type="match status" value="1"/>
</dbReference>
<keyword evidence="5" id="KW-1185">Reference proteome</keyword>
<dbReference type="SMART" id="SM00228">
    <property type="entry name" value="PDZ"/>
    <property type="match status" value="1"/>
</dbReference>
<dbReference type="PANTHER" id="PTHR43343:SF3">
    <property type="entry name" value="PROTEASE DO-LIKE 8, CHLOROPLASTIC"/>
    <property type="match status" value="1"/>
</dbReference>
<dbReference type="Pfam" id="PF13365">
    <property type="entry name" value="Trypsin_2"/>
    <property type="match status" value="1"/>
</dbReference>
<proteinExistence type="predicted"/>
<keyword evidence="2" id="KW-0378">Hydrolase</keyword>
<name>A0ABZ0QQP7_9FIRM</name>
<dbReference type="Pfam" id="PF13180">
    <property type="entry name" value="PDZ_2"/>
    <property type="match status" value="1"/>
</dbReference>
<dbReference type="Proteomes" id="UP001304683">
    <property type="component" value="Chromosome"/>
</dbReference>
<dbReference type="Gene3D" id="2.40.10.120">
    <property type="match status" value="1"/>
</dbReference>
<dbReference type="Gene3D" id="2.30.42.10">
    <property type="match status" value="1"/>
</dbReference>
<dbReference type="PROSITE" id="PS50106">
    <property type="entry name" value="PDZ"/>
    <property type="match status" value="1"/>
</dbReference>
<dbReference type="PANTHER" id="PTHR43343">
    <property type="entry name" value="PEPTIDASE S12"/>
    <property type="match status" value="1"/>
</dbReference>
<dbReference type="InterPro" id="IPR051201">
    <property type="entry name" value="Chloro_Bact_Ser_Proteases"/>
</dbReference>
<protein>
    <submittedName>
        <fullName evidence="4">Trypsin-like peptidase domain-containing protein</fullName>
    </submittedName>
</protein>
<evidence type="ECO:0000313" key="5">
    <source>
        <dbReference type="Proteomes" id="UP001304683"/>
    </source>
</evidence>
<keyword evidence="1" id="KW-0645">Protease</keyword>
<dbReference type="InterPro" id="IPR009003">
    <property type="entry name" value="Peptidase_S1_PA"/>
</dbReference>
<organism evidence="4 5">
    <name type="scientific">Thermaerobacter composti</name>
    <dbReference type="NCBI Taxonomy" id="554949"/>
    <lineage>
        <taxon>Bacteria</taxon>
        <taxon>Bacillati</taxon>
        <taxon>Bacillota</taxon>
        <taxon>Clostridia</taxon>
        <taxon>Eubacteriales</taxon>
        <taxon>Clostridiales Family XVII. Incertae Sedis</taxon>
        <taxon>Thermaerobacter</taxon>
    </lineage>
</organism>
<reference evidence="4 5" key="1">
    <citation type="submission" date="2023-08" db="EMBL/GenBank/DDBJ databases">
        <title>Genome sequence of Thermaerobacter compostii strain Ins1, a spore-forming filamentous bacterium isolated from a deep geothermal reservoir.</title>
        <authorList>
            <person name="Bregnard D."/>
            <person name="Gonzalez D."/>
            <person name="Junier P."/>
        </authorList>
    </citation>
    <scope>NUCLEOTIDE SEQUENCE [LARGE SCALE GENOMIC DNA]</scope>
    <source>
        <strain evidence="4 5">Ins1</strain>
    </source>
</reference>
<evidence type="ECO:0000313" key="4">
    <source>
        <dbReference type="EMBL" id="WPD19829.1"/>
    </source>
</evidence>
<evidence type="ECO:0000256" key="2">
    <source>
        <dbReference type="ARBA" id="ARBA00022801"/>
    </source>
</evidence>
<feature type="domain" description="PDZ" evidence="3">
    <location>
        <begin position="243"/>
        <end position="301"/>
    </location>
</feature>